<dbReference type="Proteomes" id="UP000198412">
    <property type="component" value="Unassembled WGS sequence"/>
</dbReference>
<evidence type="ECO:0000256" key="1">
    <source>
        <dbReference type="ARBA" id="ARBA00000799"/>
    </source>
</evidence>
<dbReference type="InterPro" id="IPR004561">
    <property type="entry name" value="IsoChor_synthase"/>
</dbReference>
<dbReference type="Gene3D" id="3.60.120.10">
    <property type="entry name" value="Anthranilate synthase"/>
    <property type="match status" value="1"/>
</dbReference>
<dbReference type="RefSeq" id="WP_089377402.1">
    <property type="nucleotide sequence ID" value="NZ_FZNX01000001.1"/>
</dbReference>
<name>A0A238VW71_9FLAO</name>
<evidence type="ECO:0000256" key="5">
    <source>
        <dbReference type="ARBA" id="ARBA00041564"/>
    </source>
</evidence>
<organism evidence="7 8">
    <name type="scientific">Lutibacter flavus</name>
    <dbReference type="NCBI Taxonomy" id="691689"/>
    <lineage>
        <taxon>Bacteria</taxon>
        <taxon>Pseudomonadati</taxon>
        <taxon>Bacteroidota</taxon>
        <taxon>Flavobacteriia</taxon>
        <taxon>Flavobacteriales</taxon>
        <taxon>Flavobacteriaceae</taxon>
        <taxon>Lutibacter</taxon>
    </lineage>
</organism>
<keyword evidence="8" id="KW-1185">Reference proteome</keyword>
<evidence type="ECO:0000313" key="8">
    <source>
        <dbReference type="Proteomes" id="UP000198412"/>
    </source>
</evidence>
<dbReference type="InterPro" id="IPR015890">
    <property type="entry name" value="Chorismate_C"/>
</dbReference>
<accession>A0A238VW71</accession>
<keyword evidence="4" id="KW-0413">Isomerase</keyword>
<dbReference type="PANTHER" id="PTHR42839:SF2">
    <property type="entry name" value="ISOCHORISMATE SYNTHASE ENTC"/>
    <property type="match status" value="1"/>
</dbReference>
<dbReference type="OrthoDB" id="9806579at2"/>
<dbReference type="SUPFAM" id="SSF56322">
    <property type="entry name" value="ADC synthase"/>
    <property type="match status" value="1"/>
</dbReference>
<sequence>MQQTNEIFFDKIETVFNSNFPFIVFRKPNENKVTALCQKTNELFELKSFDQSGFIFAPFNKNGLKIIFPLEKCDVLITNLDNDFELNEKSTVLKSTTKDNAQVNHISIIEKAVEFIKSNKAKKIVLSRKETLESDTIDVIYTLKQMLNNYKNAFVYVWFHPKIGLWMGATPERLISISENKLKTMSLAGTQKFKGTLDVIWQEKELHEQRYVTDYIVENIKPKLTSFKTVGPYTVQAGSLLHLRTDISGTLKSSNLLETLINSLHPTPAICGIPKKVATDFILEHEGYNRAYYSGYLGELNMNNSTNLFVNLRCMQLENNSASIFVGGGITCKSIAENEWVETVSKAEIMRKVL</sequence>
<dbReference type="NCBIfam" id="TIGR00543">
    <property type="entry name" value="isochor_syn"/>
    <property type="match status" value="1"/>
</dbReference>
<dbReference type="EMBL" id="FZNX01000001">
    <property type="protein sequence ID" value="SNR38582.1"/>
    <property type="molecule type" value="Genomic_DNA"/>
</dbReference>
<evidence type="ECO:0000256" key="4">
    <source>
        <dbReference type="ARBA" id="ARBA00023235"/>
    </source>
</evidence>
<evidence type="ECO:0000256" key="3">
    <source>
        <dbReference type="ARBA" id="ARBA00012824"/>
    </source>
</evidence>
<evidence type="ECO:0000256" key="2">
    <source>
        <dbReference type="ARBA" id="ARBA00005297"/>
    </source>
</evidence>
<dbReference type="EC" id="5.4.4.2" evidence="3"/>
<evidence type="ECO:0000259" key="6">
    <source>
        <dbReference type="Pfam" id="PF00425"/>
    </source>
</evidence>
<dbReference type="InterPro" id="IPR005801">
    <property type="entry name" value="ADC_synthase"/>
</dbReference>
<protein>
    <recommendedName>
        <fullName evidence="3">isochorismate synthase</fullName>
        <ecNumber evidence="3">5.4.4.2</ecNumber>
    </recommendedName>
    <alternativeName>
        <fullName evidence="5">Isochorismate mutase</fullName>
    </alternativeName>
</protein>
<comment type="similarity">
    <text evidence="2">Belongs to the isochorismate synthase family.</text>
</comment>
<dbReference type="PANTHER" id="PTHR42839">
    <property type="entry name" value="ISOCHORISMATE SYNTHASE ENTC"/>
    <property type="match status" value="1"/>
</dbReference>
<evidence type="ECO:0000313" key="7">
    <source>
        <dbReference type="EMBL" id="SNR38582.1"/>
    </source>
</evidence>
<dbReference type="GO" id="GO:0008909">
    <property type="term" value="F:isochorismate synthase activity"/>
    <property type="evidence" value="ECO:0007669"/>
    <property type="project" value="UniProtKB-EC"/>
</dbReference>
<dbReference type="Pfam" id="PF00425">
    <property type="entry name" value="Chorismate_bind"/>
    <property type="match status" value="1"/>
</dbReference>
<proteinExistence type="inferred from homology"/>
<comment type="catalytic activity">
    <reaction evidence="1">
        <text>chorismate = isochorismate</text>
        <dbReference type="Rhea" id="RHEA:18985"/>
        <dbReference type="ChEBI" id="CHEBI:29748"/>
        <dbReference type="ChEBI" id="CHEBI:29780"/>
        <dbReference type="EC" id="5.4.4.2"/>
    </reaction>
</comment>
<feature type="domain" description="Chorismate-utilising enzyme C-terminal" evidence="6">
    <location>
        <begin position="106"/>
        <end position="346"/>
    </location>
</feature>
<gene>
    <name evidence="7" type="ORF">SAMN04488111_1118</name>
</gene>
<dbReference type="AlphaFoldDB" id="A0A238VW71"/>
<reference evidence="8" key="1">
    <citation type="submission" date="2017-06" db="EMBL/GenBank/DDBJ databases">
        <authorList>
            <person name="Varghese N."/>
            <person name="Submissions S."/>
        </authorList>
    </citation>
    <scope>NUCLEOTIDE SEQUENCE [LARGE SCALE GENOMIC DNA]</scope>
    <source>
        <strain evidence="8">DSM 27993</strain>
    </source>
</reference>